<organism evidence="1 2">
    <name type="scientific">Paenibacillus pini JCM 16418</name>
    <dbReference type="NCBI Taxonomy" id="1236976"/>
    <lineage>
        <taxon>Bacteria</taxon>
        <taxon>Bacillati</taxon>
        <taxon>Bacillota</taxon>
        <taxon>Bacilli</taxon>
        <taxon>Bacillales</taxon>
        <taxon>Paenibacillaceae</taxon>
        <taxon>Paenibacillus</taxon>
    </lineage>
</organism>
<evidence type="ECO:0000313" key="1">
    <source>
        <dbReference type="EMBL" id="GAF10900.1"/>
    </source>
</evidence>
<evidence type="ECO:0008006" key="3">
    <source>
        <dbReference type="Google" id="ProtNLM"/>
    </source>
</evidence>
<accession>W7YJ18</accession>
<dbReference type="InterPro" id="IPR009057">
    <property type="entry name" value="Homeodomain-like_sf"/>
</dbReference>
<dbReference type="Gene3D" id="1.10.10.10">
    <property type="entry name" value="Winged helix-like DNA-binding domain superfamily/Winged helix DNA-binding domain"/>
    <property type="match status" value="1"/>
</dbReference>
<dbReference type="RefSeq" id="WP_036653770.1">
    <property type="nucleotide sequence ID" value="NZ_BAVZ01000046.1"/>
</dbReference>
<evidence type="ECO:0000313" key="2">
    <source>
        <dbReference type="Proteomes" id="UP000019364"/>
    </source>
</evidence>
<comment type="caution">
    <text evidence="1">The sequence shown here is derived from an EMBL/GenBank/DDBJ whole genome shotgun (WGS) entry which is preliminary data.</text>
</comment>
<proteinExistence type="predicted"/>
<keyword evidence="2" id="KW-1185">Reference proteome</keyword>
<dbReference type="EMBL" id="BAVZ01000046">
    <property type="protein sequence ID" value="GAF10900.1"/>
    <property type="molecule type" value="Genomic_DNA"/>
</dbReference>
<dbReference type="AlphaFoldDB" id="W7YJ18"/>
<dbReference type="SUPFAM" id="SSF46689">
    <property type="entry name" value="Homeodomain-like"/>
    <property type="match status" value="1"/>
</dbReference>
<dbReference type="Proteomes" id="UP000019364">
    <property type="component" value="Unassembled WGS sequence"/>
</dbReference>
<reference evidence="1 2" key="1">
    <citation type="journal article" date="2014" name="Genome Announc.">
        <title>Draft Genome Sequence of Paenibacillus pini JCM 16418T, Isolated from the Rhizosphere of Pine Tree.</title>
        <authorList>
            <person name="Yuki M."/>
            <person name="Oshima K."/>
            <person name="Suda W."/>
            <person name="Oshida Y."/>
            <person name="Kitamura K."/>
            <person name="Iida Y."/>
            <person name="Hattori M."/>
            <person name="Ohkuma M."/>
        </authorList>
    </citation>
    <scope>NUCLEOTIDE SEQUENCE [LARGE SCALE GENOMIC DNA]</scope>
    <source>
        <strain evidence="1 2">JCM 16418</strain>
    </source>
</reference>
<dbReference type="Pfam" id="PF04255">
    <property type="entry name" value="DUF433"/>
    <property type="match status" value="1"/>
</dbReference>
<gene>
    <name evidence="1" type="ORF">JCM16418_5134</name>
</gene>
<dbReference type="OrthoDB" id="9808242at2"/>
<name>W7YJ18_9BACL</name>
<dbReference type="InterPro" id="IPR036388">
    <property type="entry name" value="WH-like_DNA-bd_sf"/>
</dbReference>
<protein>
    <recommendedName>
        <fullName evidence="3">DUF433 domain-containing protein</fullName>
    </recommendedName>
</protein>
<sequence>MHIDDMDHLKDRISVWKLVDGYNHIGINIDVCGGEPTIVGTRIRPENICRYGTIKEIMEDFELTSDEVVEAIKFVESV</sequence>
<dbReference type="InterPro" id="IPR007367">
    <property type="entry name" value="DUF433"/>
</dbReference>